<proteinExistence type="predicted"/>
<feature type="compositionally biased region" description="Basic residues" evidence="9">
    <location>
        <begin position="776"/>
        <end position="787"/>
    </location>
</feature>
<evidence type="ECO:0000256" key="3">
    <source>
        <dbReference type="ARBA" id="ARBA00022946"/>
    </source>
</evidence>
<accession>A0A0G2H816</accession>
<keyword evidence="2" id="KW-0479">Metal-binding</keyword>
<feature type="region of interest" description="Disordered" evidence="9">
    <location>
        <begin position="687"/>
        <end position="787"/>
    </location>
</feature>
<keyword evidence="5" id="KW-0411">Iron-sulfur</keyword>
<dbReference type="GO" id="GO:0008168">
    <property type="term" value="F:methyltransferase activity"/>
    <property type="evidence" value="ECO:0007669"/>
    <property type="project" value="InterPro"/>
</dbReference>
<dbReference type="EMBL" id="LCWF01000056">
    <property type="protein sequence ID" value="KKY24800.1"/>
    <property type="molecule type" value="Genomic_DNA"/>
</dbReference>
<dbReference type="AlphaFoldDB" id="A0A0G2H816"/>
<evidence type="ECO:0000256" key="9">
    <source>
        <dbReference type="SAM" id="MobiDB-lite"/>
    </source>
</evidence>
<comment type="subcellular location">
    <subcellularLocation>
        <location evidence="1">Mitochondrion</location>
    </subcellularLocation>
</comment>
<feature type="compositionally biased region" description="Basic and acidic residues" evidence="9">
    <location>
        <begin position="745"/>
        <end position="772"/>
    </location>
</feature>
<evidence type="ECO:0000256" key="4">
    <source>
        <dbReference type="ARBA" id="ARBA00023004"/>
    </source>
</evidence>
<name>A0A0G2H816_PHACM</name>
<dbReference type="InterPro" id="IPR015324">
    <property type="entry name" value="Ribosomal_Rsm22-like"/>
</dbReference>
<keyword evidence="10" id="KW-0687">Ribonucleoprotein</keyword>
<evidence type="ECO:0000256" key="2">
    <source>
        <dbReference type="ARBA" id="ARBA00022723"/>
    </source>
</evidence>
<keyword evidence="10" id="KW-0689">Ribosomal protein</keyword>
<dbReference type="PANTHER" id="PTHR13184:SF5">
    <property type="entry name" value="METHYLTRANSFERASE-LIKE PROTEIN 17, MITOCHONDRIAL"/>
    <property type="match status" value="1"/>
</dbReference>
<keyword evidence="11" id="KW-1185">Reference proteome</keyword>
<keyword evidence="8" id="KW-0175">Coiled coil</keyword>
<dbReference type="PANTHER" id="PTHR13184">
    <property type="entry name" value="37S RIBOSOMAL PROTEIN S22"/>
    <property type="match status" value="1"/>
</dbReference>
<protein>
    <submittedName>
        <fullName evidence="10">Putative 37s ribosomal protein rsm22</fullName>
    </submittedName>
</protein>
<keyword evidence="4" id="KW-0408">Iron</keyword>
<evidence type="ECO:0000256" key="8">
    <source>
        <dbReference type="SAM" id="Coils"/>
    </source>
</evidence>
<dbReference type="InterPro" id="IPR029063">
    <property type="entry name" value="SAM-dependent_MTases_sf"/>
</dbReference>
<dbReference type="InterPro" id="IPR052571">
    <property type="entry name" value="Mt_RNA_Methyltransferase"/>
</dbReference>
<comment type="function">
    <text evidence="7">Mitochondrial ribosome (mitoribosome) assembly factor. Binds at the interface of the head and body domains of the mitochondrial small ribosomal subunit (mt-SSU), occluding the mRNA channel and preventing compaction of the head domain towards the body. Probable inactive methyltransferase: retains the characteristic folding and ability to bind S-adenosyl-L-methionine, but it probably lost its methyltransferase activity.</text>
</comment>
<feature type="compositionally biased region" description="Acidic residues" evidence="9">
    <location>
        <begin position="687"/>
        <end position="705"/>
    </location>
</feature>
<dbReference type="Pfam" id="PF09243">
    <property type="entry name" value="Rsm22"/>
    <property type="match status" value="1"/>
</dbReference>
<dbReference type="Proteomes" id="UP000053317">
    <property type="component" value="Unassembled WGS sequence"/>
</dbReference>
<reference evidence="10 11" key="1">
    <citation type="submission" date="2015-05" db="EMBL/GenBank/DDBJ databases">
        <title>Distinctive expansion of gene families associated with plant cell wall degradation and secondary metabolism in the genomes of grapevine trunk pathogens.</title>
        <authorList>
            <person name="Lawrence D.P."/>
            <person name="Travadon R."/>
            <person name="Rolshausen P.E."/>
            <person name="Baumgartner K."/>
        </authorList>
    </citation>
    <scope>NUCLEOTIDE SEQUENCE [LARGE SCALE GENOMIC DNA]</scope>
    <source>
        <strain evidence="10">UCRPC4</strain>
    </source>
</reference>
<dbReference type="GO" id="GO:0051536">
    <property type="term" value="F:iron-sulfur cluster binding"/>
    <property type="evidence" value="ECO:0007669"/>
    <property type="project" value="UniProtKB-KW"/>
</dbReference>
<evidence type="ECO:0000256" key="1">
    <source>
        <dbReference type="ARBA" id="ARBA00004173"/>
    </source>
</evidence>
<gene>
    <name evidence="10" type="ORF">UCRPC4_g02330</name>
</gene>
<evidence type="ECO:0000313" key="10">
    <source>
        <dbReference type="EMBL" id="KKY24800.1"/>
    </source>
</evidence>
<evidence type="ECO:0000313" key="11">
    <source>
        <dbReference type="Proteomes" id="UP000053317"/>
    </source>
</evidence>
<feature type="coiled-coil region" evidence="8">
    <location>
        <begin position="614"/>
        <end position="641"/>
    </location>
</feature>
<evidence type="ECO:0000256" key="5">
    <source>
        <dbReference type="ARBA" id="ARBA00023014"/>
    </source>
</evidence>
<evidence type="ECO:0000256" key="7">
    <source>
        <dbReference type="ARBA" id="ARBA00045681"/>
    </source>
</evidence>
<dbReference type="OrthoDB" id="421327at2759"/>
<dbReference type="Gene3D" id="3.40.50.150">
    <property type="entry name" value="Vaccinia Virus protein VP39"/>
    <property type="match status" value="1"/>
</dbReference>
<reference evidence="10 11" key="2">
    <citation type="submission" date="2015-05" db="EMBL/GenBank/DDBJ databases">
        <authorList>
            <person name="Morales-Cruz A."/>
            <person name="Amrine K.C."/>
            <person name="Cantu D."/>
        </authorList>
    </citation>
    <scope>NUCLEOTIDE SEQUENCE [LARGE SCALE GENOMIC DNA]</scope>
    <source>
        <strain evidence="10">UCRPC4</strain>
    </source>
</reference>
<dbReference type="GO" id="GO:0003735">
    <property type="term" value="F:structural constituent of ribosome"/>
    <property type="evidence" value="ECO:0007669"/>
    <property type="project" value="TreeGrafter"/>
</dbReference>
<keyword evidence="3" id="KW-0809">Transit peptide</keyword>
<keyword evidence="6" id="KW-0496">Mitochondrion</keyword>
<evidence type="ECO:0000256" key="6">
    <source>
        <dbReference type="ARBA" id="ARBA00023128"/>
    </source>
</evidence>
<dbReference type="GO" id="GO:0046872">
    <property type="term" value="F:metal ion binding"/>
    <property type="evidence" value="ECO:0007669"/>
    <property type="project" value="UniProtKB-KW"/>
</dbReference>
<sequence>MPADTLTETELARYVRLYGEPIHLEEYGIREDDGELEQDDQEVSTTQLLRNKEDGSLEAVEFDPFDEDADLEQDPAMGEIIEESAEGVQSAHMDAEELKRRGEQIAQELGGIIYQDEQGNAVDEAEVERRRLHHLTIEGQFSAYGRTIYLPKATHTGLVSQVLSEFSNKHITQAANNLFGGPGLPTGVTTPSTKMSEQTPIGVNVTQHTMGEMEANAFVAALWPGIHASVLSVLIEVRKRLGTDWLRKLMNKEGGPRILDAGSGGAAILAWQDIIRAEWQSLYPDEPIEKAPVGKATVLTGADALRRRSAAMLENTTFLPRLPDYVHVRSGETLDDDRPAPQRKQFDIILAPHSLWYLKEDFMRKHLVQNLWTMLSSDGGILVLLEKGVPRGFEVIAGARQMLLSRFISSPGSEMYEDTTESLSSTARFIDKGTGMIIAPCTNHGACPMYGHSGVTQRRDMCTFEQRYIRPSYLQRILNAKSRNHEDIRFSYLAVRKGVDDRQTFGLVQGEAATKAAFEGYERYTEDENVSMLSLPRLVYPPLKRRGHVIMDVCTPEGKAERWTIPKSYSKQAYHDARKSSWGDLWALGAKTRIPRIIRFGKTKLERAQELSQARKERQEDLRWEKRLDEAESELMQEEIRSRGATIDSLMDEDHYIERQTRSLNPNEQLESIFTSLTDMDSEQNALEDDLEDQLDEDEDSDLDFDTAPPEPYSDPLNENWKQWNLEFENDAKTDAAKQKQKGRNPVESKHLRREKKVEGKTDVVKLRKDTGARLGKQKGRRRGIKL</sequence>
<dbReference type="GO" id="GO:0005763">
    <property type="term" value="C:mitochondrial small ribosomal subunit"/>
    <property type="evidence" value="ECO:0007669"/>
    <property type="project" value="TreeGrafter"/>
</dbReference>
<dbReference type="SUPFAM" id="SSF53335">
    <property type="entry name" value="S-adenosyl-L-methionine-dependent methyltransferases"/>
    <property type="match status" value="1"/>
</dbReference>
<dbReference type="GO" id="GO:0006412">
    <property type="term" value="P:translation"/>
    <property type="evidence" value="ECO:0007669"/>
    <property type="project" value="InterPro"/>
</dbReference>
<comment type="caution">
    <text evidence="10">The sequence shown here is derived from an EMBL/GenBank/DDBJ whole genome shotgun (WGS) entry which is preliminary data.</text>
</comment>
<organism evidence="10 11">
    <name type="scientific">Phaeomoniella chlamydospora</name>
    <name type="common">Phaeoacremonium chlamydosporum</name>
    <dbReference type="NCBI Taxonomy" id="158046"/>
    <lineage>
        <taxon>Eukaryota</taxon>
        <taxon>Fungi</taxon>
        <taxon>Dikarya</taxon>
        <taxon>Ascomycota</taxon>
        <taxon>Pezizomycotina</taxon>
        <taxon>Eurotiomycetes</taxon>
        <taxon>Chaetothyriomycetidae</taxon>
        <taxon>Phaeomoniellales</taxon>
        <taxon>Phaeomoniellaceae</taxon>
        <taxon>Phaeomoniella</taxon>
    </lineage>
</organism>